<name>A0A564ZM51_9BACT</name>
<dbReference type="EMBL" id="CABIKM010000055">
    <property type="protein sequence ID" value="VUZ86391.1"/>
    <property type="molecule type" value="Genomic_DNA"/>
</dbReference>
<dbReference type="InterPro" id="IPR035069">
    <property type="entry name" value="TTHA1013/TTHA0281-like"/>
</dbReference>
<evidence type="ECO:0008006" key="3">
    <source>
        <dbReference type="Google" id="ProtNLM"/>
    </source>
</evidence>
<dbReference type="AlphaFoldDB" id="A0A564ZM51"/>
<dbReference type="Gene3D" id="3.30.160.250">
    <property type="match status" value="1"/>
</dbReference>
<dbReference type="Proteomes" id="UP000334340">
    <property type="component" value="Unassembled WGS sequence"/>
</dbReference>
<dbReference type="SUPFAM" id="SSF143100">
    <property type="entry name" value="TTHA1013/TTHA0281-like"/>
    <property type="match status" value="1"/>
</dbReference>
<accession>A0A564ZM51</accession>
<reference evidence="1 2" key="1">
    <citation type="submission" date="2019-07" db="EMBL/GenBank/DDBJ databases">
        <authorList>
            <person name="Cremers G."/>
        </authorList>
    </citation>
    <scope>NUCLEOTIDE SEQUENCE [LARGE SCALE GENOMIC DNA]</scope>
</reference>
<sequence>MIDLPYSLVIEATDEPDYFGFYSPDVEGFSGIGHSIEDCVFKAKWGLKEHIELLRQQGLPVPPANPDPTIVIHNEKKLAAA</sequence>
<keyword evidence="2" id="KW-1185">Reference proteome</keyword>
<evidence type="ECO:0000313" key="2">
    <source>
        <dbReference type="Proteomes" id="UP000334340"/>
    </source>
</evidence>
<organism evidence="1 2">
    <name type="scientific">Candidatus Methylomirabilis lanthanidiphila</name>
    <dbReference type="NCBI Taxonomy" id="2211376"/>
    <lineage>
        <taxon>Bacteria</taxon>
        <taxon>Candidatus Methylomirabilota</taxon>
        <taxon>Candidatus Methylomirabilia</taxon>
        <taxon>Candidatus Methylomirabilales</taxon>
        <taxon>Candidatus Methylomirabilaceae</taxon>
        <taxon>Candidatus Methylomirabilis</taxon>
    </lineage>
</organism>
<proteinExistence type="predicted"/>
<evidence type="ECO:0000313" key="1">
    <source>
        <dbReference type="EMBL" id="VUZ86391.1"/>
    </source>
</evidence>
<protein>
    <recommendedName>
        <fullName evidence="3">HicB-like antitoxin of toxin-antitoxin system domain-containing protein</fullName>
    </recommendedName>
</protein>
<gene>
    <name evidence="1" type="ORF">MELA_02794</name>
</gene>